<name>A0ABM9D2V5_9LACO</name>
<dbReference type="EMBL" id="CAKOEU010000002">
    <property type="protein sequence ID" value="CAH1851932.1"/>
    <property type="molecule type" value="Genomic_DNA"/>
</dbReference>
<evidence type="ECO:0000313" key="2">
    <source>
        <dbReference type="Proteomes" id="UP000838102"/>
    </source>
</evidence>
<evidence type="ECO:0000313" key="1">
    <source>
        <dbReference type="EMBL" id="CAH1851932.1"/>
    </source>
</evidence>
<reference evidence="1" key="1">
    <citation type="submission" date="2022-03" db="EMBL/GenBank/DDBJ databases">
        <authorList>
            <person name="Hettiarachchi G."/>
        </authorList>
    </citation>
    <scope>NUCLEOTIDE SEQUENCE</scope>
    <source>
        <strain evidence="1">LMG 32447</strain>
    </source>
</reference>
<keyword evidence="2" id="KW-1185">Reference proteome</keyword>
<dbReference type="Proteomes" id="UP000838102">
    <property type="component" value="Unassembled WGS sequence"/>
</dbReference>
<protein>
    <submittedName>
        <fullName evidence="1">Uncharacterized protein</fullName>
    </submittedName>
</protein>
<accession>A0ABM9D2V5</accession>
<gene>
    <name evidence="1" type="ORF">LMG032447_00443</name>
</gene>
<sequence length="36" mass="4281">MEKTTFSDLERQAMPSAVKEKLIILIQRAINWQNNY</sequence>
<comment type="caution">
    <text evidence="1">The sequence shown here is derived from an EMBL/GenBank/DDBJ whole genome shotgun (WGS) entry which is preliminary data.</text>
</comment>
<proteinExistence type="predicted"/>
<organism evidence="1 2">
    <name type="scientific">Convivina praedatoris</name>
    <dbReference type="NCBI Taxonomy" id="2880963"/>
    <lineage>
        <taxon>Bacteria</taxon>
        <taxon>Bacillati</taxon>
        <taxon>Bacillota</taxon>
        <taxon>Bacilli</taxon>
        <taxon>Lactobacillales</taxon>
        <taxon>Lactobacillaceae</taxon>
        <taxon>Convivina</taxon>
    </lineage>
</organism>